<comment type="caution">
    <text evidence="10">The sequence shown here is derived from an EMBL/GenBank/DDBJ whole genome shotgun (WGS) entry which is preliminary data.</text>
</comment>
<proteinExistence type="predicted"/>
<evidence type="ECO:0000256" key="7">
    <source>
        <dbReference type="SAM" id="Phobius"/>
    </source>
</evidence>
<evidence type="ECO:0000256" key="2">
    <source>
        <dbReference type="ARBA" id="ARBA00022475"/>
    </source>
</evidence>
<keyword evidence="4 7" id="KW-1133">Transmembrane helix</keyword>
<dbReference type="InterPro" id="IPR038766">
    <property type="entry name" value="Membrane_comp_ABC_pdt"/>
</dbReference>
<keyword evidence="3 7" id="KW-0812">Transmembrane</keyword>
<organism evidence="10 11">
    <name type="scientific">Paracoccus versutus</name>
    <name type="common">Thiobacillus versutus</name>
    <dbReference type="NCBI Taxonomy" id="34007"/>
    <lineage>
        <taxon>Bacteria</taxon>
        <taxon>Pseudomonadati</taxon>
        <taxon>Pseudomonadota</taxon>
        <taxon>Alphaproteobacteria</taxon>
        <taxon>Rhodobacterales</taxon>
        <taxon>Paracoccaceae</taxon>
        <taxon>Paracoccus</taxon>
    </lineage>
</organism>
<feature type="region of interest" description="Disordered" evidence="6">
    <location>
        <begin position="1"/>
        <end position="35"/>
    </location>
</feature>
<dbReference type="PANTHER" id="PTHR30287:SF1">
    <property type="entry name" value="INNER MEMBRANE PROTEIN"/>
    <property type="match status" value="1"/>
</dbReference>
<evidence type="ECO:0000259" key="9">
    <source>
        <dbReference type="Pfam" id="PF12704"/>
    </source>
</evidence>
<name>A0A3D9XIW0_PARVE</name>
<keyword evidence="2" id="KW-1003">Cell membrane</keyword>
<dbReference type="InterPro" id="IPR025857">
    <property type="entry name" value="MacB_PCD"/>
</dbReference>
<reference evidence="10 11" key="1">
    <citation type="submission" date="2018-08" db="EMBL/GenBank/DDBJ databases">
        <title>Genomic Encyclopedia of Archaeal and Bacterial Type Strains, Phase II (KMG-II): from individual species to whole genera.</title>
        <authorList>
            <person name="Goeker M."/>
        </authorList>
    </citation>
    <scope>NUCLEOTIDE SEQUENCE [LARGE SCALE GENOMIC DNA]</scope>
    <source>
        <strain evidence="10 11">DSM 17099</strain>
    </source>
</reference>
<dbReference type="Pfam" id="PF12704">
    <property type="entry name" value="MacB_PCD"/>
    <property type="match status" value="1"/>
</dbReference>
<feature type="transmembrane region" description="Helical" evidence="7">
    <location>
        <begin position="293"/>
        <end position="320"/>
    </location>
</feature>
<feature type="transmembrane region" description="Helical" evidence="7">
    <location>
        <begin position="394"/>
        <end position="414"/>
    </location>
</feature>
<evidence type="ECO:0000256" key="3">
    <source>
        <dbReference type="ARBA" id="ARBA00022692"/>
    </source>
</evidence>
<feature type="domain" description="ABC3 transporter permease C-terminal" evidence="8">
    <location>
        <begin position="299"/>
        <end position="416"/>
    </location>
</feature>
<dbReference type="InterPro" id="IPR003838">
    <property type="entry name" value="ABC3_permease_C"/>
</dbReference>
<feature type="transmembrane region" description="Helical" evidence="7">
    <location>
        <begin position="461"/>
        <end position="483"/>
    </location>
</feature>
<evidence type="ECO:0000256" key="5">
    <source>
        <dbReference type="ARBA" id="ARBA00023136"/>
    </source>
</evidence>
<keyword evidence="5 7" id="KW-0472">Membrane</keyword>
<gene>
    <name evidence="10" type="ORF">BDD41_2237</name>
</gene>
<sequence length="878" mass="90877">MRRPGRGRRNDGPVPLPPGAGAGPKRPLPRGPAMSARTALRLARRELRGGLRGFRIFLACLVLGVAAIAAVGIVRASIQAGLADQGAILLGGDAQMQFTYRHATEAERAFMDRVALRTSEVIDFRSMAVVGEGDAAEHGLTQVKAVDGAYPLVGTVDLDPPMPLDQALADKDGLPGAVMDRVLVDRLGLGIGDRFRLGLQSFRLAAVLVGEPDSASGGFGLGPRTLVASPALADSGLIGPGTLFDTQYRLLLPPGTDLDALRQEAMAAFPDTGLRWRDSRRAAPGIERFVDRIGAFLVIVGLAGLAVGGVGVSAAVRAYLAGKTATIATLRTLGADQRVVFLTYLFQIAALTALGVGAGLILGAAIPLALAPMIGRLLPVPAVFAPWPAPLAEAAFYGIATALLFTLWPLARTARIRAAALYREAAGAAPGWPRPVWWAVSAALSAVLIGGAALFSGVPQLALGAAFGIVAALGVLVLSAVLVRRAARFLARRPALRGRPTLRLALSAIGGPGQETTSVILSLGLGLAVLASVGQIEANLRAAIDRDLPARAPAYFFLDIQNDQMAAFSARLDADPGVERVESAPMLRGILTRINGRPAAEVAGDHWVLRGDRGVTYSEAPPEGTTVTAGTWWPQGYDGPPQVSFGAEEAAELGLTLGDRITVNILGRDIEARITSFRAVDFSTGGLGFVMSMSPNALSGAPHTHIATVYAGTEAEGRILRDLARAFPNVTAIRVRDAADRVAEALGAIASAAAWAAGATLVTGFMVLIGAAAAGERARLFEAAVLRTLGATRGRILASFALRSALMGAAAGLVAILAGGVAGWAVITFVMETRYVFEPVSAVAIVLGGVVAVMLAGIGFALRPLSARPARVLRAQDG</sequence>
<feature type="transmembrane region" description="Helical" evidence="7">
    <location>
        <begin position="341"/>
        <end position="374"/>
    </location>
</feature>
<dbReference type="GO" id="GO:0005886">
    <property type="term" value="C:plasma membrane"/>
    <property type="evidence" value="ECO:0007669"/>
    <property type="project" value="UniProtKB-SubCell"/>
</dbReference>
<evidence type="ECO:0000256" key="1">
    <source>
        <dbReference type="ARBA" id="ARBA00004651"/>
    </source>
</evidence>
<feature type="domain" description="MacB-like periplasmic core" evidence="9">
    <location>
        <begin position="58"/>
        <end position="265"/>
    </location>
</feature>
<dbReference type="Pfam" id="PF02687">
    <property type="entry name" value="FtsX"/>
    <property type="match status" value="2"/>
</dbReference>
<evidence type="ECO:0000256" key="4">
    <source>
        <dbReference type="ARBA" id="ARBA00022989"/>
    </source>
</evidence>
<protein>
    <submittedName>
        <fullName evidence="10">Putative ABC transport system permease protein</fullName>
    </submittedName>
</protein>
<evidence type="ECO:0000313" key="11">
    <source>
        <dbReference type="Proteomes" id="UP000256941"/>
    </source>
</evidence>
<evidence type="ECO:0000313" key="10">
    <source>
        <dbReference type="EMBL" id="REF69528.1"/>
    </source>
</evidence>
<comment type="subcellular location">
    <subcellularLocation>
        <location evidence="1">Cell membrane</location>
        <topology evidence="1">Multi-pass membrane protein</topology>
    </subcellularLocation>
</comment>
<dbReference type="EMBL" id="QTUJ01000002">
    <property type="protein sequence ID" value="REF69528.1"/>
    <property type="molecule type" value="Genomic_DNA"/>
</dbReference>
<feature type="transmembrane region" description="Helical" evidence="7">
    <location>
        <begin position="54"/>
        <end position="74"/>
    </location>
</feature>
<evidence type="ECO:0000259" key="8">
    <source>
        <dbReference type="Pfam" id="PF02687"/>
    </source>
</evidence>
<accession>A0A3D9XIW0</accession>
<feature type="transmembrane region" description="Helical" evidence="7">
    <location>
        <begin position="839"/>
        <end position="862"/>
    </location>
</feature>
<feature type="transmembrane region" description="Helical" evidence="7">
    <location>
        <begin position="805"/>
        <end position="827"/>
    </location>
</feature>
<feature type="domain" description="ABC3 transporter permease C-terminal" evidence="8">
    <location>
        <begin position="758"/>
        <end position="865"/>
    </location>
</feature>
<feature type="transmembrane region" description="Helical" evidence="7">
    <location>
        <begin position="435"/>
        <end position="455"/>
    </location>
</feature>
<dbReference type="AlphaFoldDB" id="A0A3D9XIW0"/>
<evidence type="ECO:0000256" key="6">
    <source>
        <dbReference type="SAM" id="MobiDB-lite"/>
    </source>
</evidence>
<dbReference type="Proteomes" id="UP000256941">
    <property type="component" value="Unassembled WGS sequence"/>
</dbReference>
<dbReference type="PANTHER" id="PTHR30287">
    <property type="entry name" value="MEMBRANE COMPONENT OF PREDICTED ABC SUPERFAMILY METABOLITE UPTAKE TRANSPORTER"/>
    <property type="match status" value="1"/>
</dbReference>